<dbReference type="HOGENOM" id="CLU_1992800_0_0_1"/>
<dbReference type="AlphaFoldDB" id="A0A067TQ94"/>
<reference evidence="3" key="1">
    <citation type="journal article" date="2014" name="Proc. Natl. Acad. Sci. U.S.A.">
        <title>Extensive sampling of basidiomycete genomes demonstrates inadequacy of the white-rot/brown-rot paradigm for wood decay fungi.</title>
        <authorList>
            <person name="Riley R."/>
            <person name="Salamov A.A."/>
            <person name="Brown D.W."/>
            <person name="Nagy L.G."/>
            <person name="Floudas D."/>
            <person name="Held B.W."/>
            <person name="Levasseur A."/>
            <person name="Lombard V."/>
            <person name="Morin E."/>
            <person name="Otillar R."/>
            <person name="Lindquist E.A."/>
            <person name="Sun H."/>
            <person name="LaButti K.M."/>
            <person name="Schmutz J."/>
            <person name="Jabbour D."/>
            <person name="Luo H."/>
            <person name="Baker S.E."/>
            <person name="Pisabarro A.G."/>
            <person name="Walton J.D."/>
            <person name="Blanchette R.A."/>
            <person name="Henrissat B."/>
            <person name="Martin F."/>
            <person name="Cullen D."/>
            <person name="Hibbett D.S."/>
            <person name="Grigoriev I.V."/>
        </authorList>
    </citation>
    <scope>NUCLEOTIDE SEQUENCE [LARGE SCALE GENOMIC DNA]</scope>
    <source>
        <strain evidence="3">CBS 339.88</strain>
    </source>
</reference>
<sequence length="125" mass="13372">MEADHLACPTSVLLESSLVEIFALTILVGVLAEPRSGLYLAHQPQPYPDCPPSARAHDQLLSLLHLLSASVSPPGPHPRRPLTDRPPYLAPRPRGPTYQQFPYKTSPGGTGSPCPSSLPICSAQC</sequence>
<dbReference type="EMBL" id="KL142367">
    <property type="protein sequence ID" value="KDR85380.1"/>
    <property type="molecule type" value="Genomic_DNA"/>
</dbReference>
<evidence type="ECO:0000313" key="3">
    <source>
        <dbReference type="Proteomes" id="UP000027222"/>
    </source>
</evidence>
<evidence type="ECO:0000313" key="2">
    <source>
        <dbReference type="EMBL" id="KDR85380.1"/>
    </source>
</evidence>
<keyword evidence="3" id="KW-1185">Reference proteome</keyword>
<feature type="region of interest" description="Disordered" evidence="1">
    <location>
        <begin position="69"/>
        <end position="116"/>
    </location>
</feature>
<protein>
    <submittedName>
        <fullName evidence="2">Uncharacterized protein</fullName>
    </submittedName>
</protein>
<accession>A0A067TQ94</accession>
<gene>
    <name evidence="2" type="ORF">GALMADRAFT_355969</name>
</gene>
<dbReference type="Proteomes" id="UP000027222">
    <property type="component" value="Unassembled WGS sequence"/>
</dbReference>
<evidence type="ECO:0000256" key="1">
    <source>
        <dbReference type="SAM" id="MobiDB-lite"/>
    </source>
</evidence>
<proteinExistence type="predicted"/>
<organism evidence="2 3">
    <name type="scientific">Galerina marginata (strain CBS 339.88)</name>
    <dbReference type="NCBI Taxonomy" id="685588"/>
    <lineage>
        <taxon>Eukaryota</taxon>
        <taxon>Fungi</taxon>
        <taxon>Dikarya</taxon>
        <taxon>Basidiomycota</taxon>
        <taxon>Agaricomycotina</taxon>
        <taxon>Agaricomycetes</taxon>
        <taxon>Agaricomycetidae</taxon>
        <taxon>Agaricales</taxon>
        <taxon>Agaricineae</taxon>
        <taxon>Strophariaceae</taxon>
        <taxon>Galerina</taxon>
    </lineage>
</organism>
<name>A0A067TQ94_GALM3</name>